<reference evidence="1" key="1">
    <citation type="journal article" date="2014" name="Front. Microbiol.">
        <title>High frequency of phylogenetically diverse reductive dehalogenase-homologous genes in deep subseafloor sedimentary metagenomes.</title>
        <authorList>
            <person name="Kawai M."/>
            <person name="Futagami T."/>
            <person name="Toyoda A."/>
            <person name="Takaki Y."/>
            <person name="Nishi S."/>
            <person name="Hori S."/>
            <person name="Arai W."/>
            <person name="Tsubouchi T."/>
            <person name="Morono Y."/>
            <person name="Uchiyama I."/>
            <person name="Ito T."/>
            <person name="Fujiyama A."/>
            <person name="Inagaki F."/>
            <person name="Takami H."/>
        </authorList>
    </citation>
    <scope>NUCLEOTIDE SEQUENCE</scope>
    <source>
        <strain evidence="1">Expedition CK06-06</strain>
    </source>
</reference>
<comment type="caution">
    <text evidence="1">The sequence shown here is derived from an EMBL/GenBank/DDBJ whole genome shotgun (WGS) entry which is preliminary data.</text>
</comment>
<gene>
    <name evidence="1" type="ORF">S06H3_25207</name>
</gene>
<name>X1MJH1_9ZZZZ</name>
<evidence type="ECO:0000313" key="1">
    <source>
        <dbReference type="EMBL" id="GAI31802.1"/>
    </source>
</evidence>
<organism evidence="1">
    <name type="scientific">marine sediment metagenome</name>
    <dbReference type="NCBI Taxonomy" id="412755"/>
    <lineage>
        <taxon>unclassified sequences</taxon>
        <taxon>metagenomes</taxon>
        <taxon>ecological metagenomes</taxon>
    </lineage>
</organism>
<proteinExistence type="predicted"/>
<dbReference type="EMBL" id="BARV01014443">
    <property type="protein sequence ID" value="GAI31802.1"/>
    <property type="molecule type" value="Genomic_DNA"/>
</dbReference>
<dbReference type="AlphaFoldDB" id="X1MJH1"/>
<accession>X1MJH1</accession>
<protein>
    <submittedName>
        <fullName evidence="1">Uncharacterized protein</fullName>
    </submittedName>
</protein>
<feature type="non-terminal residue" evidence="1">
    <location>
        <position position="1"/>
    </location>
</feature>
<sequence>KVMESAIVPLAPRLMKGDFSLLITSPDTL</sequence>